<evidence type="ECO:0000256" key="1">
    <source>
        <dbReference type="SAM" id="MobiDB-lite"/>
    </source>
</evidence>
<reference evidence="3 4" key="1">
    <citation type="submission" date="2021-05" db="EMBL/GenBank/DDBJ databases">
        <title>Phylogenetic classification of ten novel species belonging to the genus Bifidobacterium comprising B. colchicus sp. nov., B. abeli sp. nov., B. bicoloris sp. nov., B. guerezis sp. nov., B. rosaliae sp. nov., B. santillanensis sp. nov., B. argentati sp. nov., B. amazzoni sp. nov., B. pluviali sp. nov., and B. pinnaculum sp. nov.</title>
        <authorList>
            <person name="Lugli G.A."/>
            <person name="Ruiz Garcia L."/>
            <person name="Margolles A."/>
            <person name="Ventura M."/>
        </authorList>
    </citation>
    <scope>NUCLEOTIDE SEQUENCE [LARGE SCALE GENOMIC DNA]</scope>
    <source>
        <strain evidence="3 4">82T10</strain>
    </source>
</reference>
<proteinExistence type="predicted"/>
<keyword evidence="4" id="KW-1185">Reference proteome</keyword>
<evidence type="ECO:0000313" key="3">
    <source>
        <dbReference type="EMBL" id="MBW3093671.1"/>
    </source>
</evidence>
<feature type="compositionally biased region" description="Basic and acidic residues" evidence="1">
    <location>
        <begin position="110"/>
        <end position="120"/>
    </location>
</feature>
<dbReference type="EMBL" id="JAHBBH010000061">
    <property type="protein sequence ID" value="MBW3093671.1"/>
    <property type="molecule type" value="Genomic_DNA"/>
</dbReference>
<accession>A0ABS6WHZ5</accession>
<name>A0ABS6WHZ5_9BIFI</name>
<feature type="domain" description="Peptidase C39-like" evidence="2">
    <location>
        <begin position="134"/>
        <end position="280"/>
    </location>
</feature>
<feature type="region of interest" description="Disordered" evidence="1">
    <location>
        <begin position="37"/>
        <end position="67"/>
    </location>
</feature>
<feature type="compositionally biased region" description="Basic and acidic residues" evidence="1">
    <location>
        <begin position="44"/>
        <end position="57"/>
    </location>
</feature>
<sequence length="313" mass="33839">MKRRELTVIIGLLAVASMMTAGGVAWHAGMTGANHRAARITPSEPRETEPDHDDLDRITVPPSEDIRTGDVKNATELIDPSVLAGLNMGVDDSYPGDAWFREASGGEIAHASDETVRPSESDVPATTDTASVRLDVPQSVQETGYWCVPAAVQMVLRYRGIDVSQSVLADDMNADPRTGTEYVDLARVANKYLFGVDDANPNGAGYRVQTIEIGDTDPATARTFAERATADLNNGDPVFAAIDVHALYPSFGHANHMIVITGYDADSDGTVTHWTYRDPWYRVQDETGDGLKTVAADAMINAIVSNEEPAYVW</sequence>
<gene>
    <name evidence="3" type="ORF">KIH79_12235</name>
</gene>
<dbReference type="Proteomes" id="UP000700815">
    <property type="component" value="Unassembled WGS sequence"/>
</dbReference>
<feature type="region of interest" description="Disordered" evidence="1">
    <location>
        <begin position="109"/>
        <end position="130"/>
    </location>
</feature>
<dbReference type="InterPro" id="IPR039564">
    <property type="entry name" value="Peptidase_C39-like"/>
</dbReference>
<organism evidence="3 4">
    <name type="scientific">Bifidobacterium miconis</name>
    <dbReference type="NCBI Taxonomy" id="2834435"/>
    <lineage>
        <taxon>Bacteria</taxon>
        <taxon>Bacillati</taxon>
        <taxon>Actinomycetota</taxon>
        <taxon>Actinomycetes</taxon>
        <taxon>Bifidobacteriales</taxon>
        <taxon>Bifidobacteriaceae</taxon>
        <taxon>Bifidobacterium</taxon>
    </lineage>
</organism>
<protein>
    <submittedName>
        <fullName evidence="3">C39 family peptidase</fullName>
    </submittedName>
</protein>
<dbReference type="Pfam" id="PF13529">
    <property type="entry name" value="Peptidase_C39_2"/>
    <property type="match status" value="1"/>
</dbReference>
<dbReference type="RefSeq" id="WP_219059630.1">
    <property type="nucleotide sequence ID" value="NZ_JAHBBH010000061.1"/>
</dbReference>
<evidence type="ECO:0000259" key="2">
    <source>
        <dbReference type="Pfam" id="PF13529"/>
    </source>
</evidence>
<comment type="caution">
    <text evidence="3">The sequence shown here is derived from an EMBL/GenBank/DDBJ whole genome shotgun (WGS) entry which is preliminary data.</text>
</comment>
<evidence type="ECO:0000313" key="4">
    <source>
        <dbReference type="Proteomes" id="UP000700815"/>
    </source>
</evidence>